<evidence type="ECO:0000313" key="13">
    <source>
        <dbReference type="EMBL" id="BCD99527.1"/>
    </source>
</evidence>
<dbReference type="InterPro" id="IPR012902">
    <property type="entry name" value="N_methyl_site"/>
</dbReference>
<evidence type="ECO:0000256" key="1">
    <source>
        <dbReference type="ARBA" id="ARBA00004377"/>
    </source>
</evidence>
<protein>
    <recommendedName>
        <fullName evidence="2">Type II secretion system protein H</fullName>
    </recommendedName>
    <alternativeName>
        <fullName evidence="10">General secretion pathway protein H</fullName>
    </alternativeName>
</protein>
<dbReference type="Proteomes" id="UP001320119">
    <property type="component" value="Chromosome"/>
</dbReference>
<dbReference type="GO" id="GO:0015627">
    <property type="term" value="C:type II protein secretion system complex"/>
    <property type="evidence" value="ECO:0007669"/>
    <property type="project" value="InterPro"/>
</dbReference>
<keyword evidence="3" id="KW-1003">Cell membrane</keyword>
<evidence type="ECO:0000313" key="14">
    <source>
        <dbReference type="Proteomes" id="UP001320119"/>
    </source>
</evidence>
<evidence type="ECO:0000256" key="7">
    <source>
        <dbReference type="ARBA" id="ARBA00022989"/>
    </source>
</evidence>
<accession>A0AAN2BLY8</accession>
<evidence type="ECO:0000256" key="8">
    <source>
        <dbReference type="ARBA" id="ARBA00023136"/>
    </source>
</evidence>
<evidence type="ECO:0000256" key="6">
    <source>
        <dbReference type="ARBA" id="ARBA00022692"/>
    </source>
</evidence>
<comment type="subcellular location">
    <subcellularLocation>
        <location evidence="1">Cell inner membrane</location>
        <topology evidence="1">Single-pass membrane protein</topology>
    </subcellularLocation>
</comment>
<evidence type="ECO:0000256" key="5">
    <source>
        <dbReference type="ARBA" id="ARBA00022519"/>
    </source>
</evidence>
<evidence type="ECO:0000256" key="3">
    <source>
        <dbReference type="ARBA" id="ARBA00022475"/>
    </source>
</evidence>
<dbReference type="RefSeq" id="WP_236984793.1">
    <property type="nucleotide sequence ID" value="NZ_AP023086.1"/>
</dbReference>
<feature type="domain" description="General secretion pathway GspH" evidence="12">
    <location>
        <begin position="44"/>
        <end position="153"/>
    </location>
</feature>
<keyword evidence="4" id="KW-0488">Methylation</keyword>
<dbReference type="NCBIfam" id="TIGR02532">
    <property type="entry name" value="IV_pilin_GFxxxE"/>
    <property type="match status" value="1"/>
</dbReference>
<evidence type="ECO:0000256" key="4">
    <source>
        <dbReference type="ARBA" id="ARBA00022481"/>
    </source>
</evidence>
<comment type="similarity">
    <text evidence="9">Belongs to the GSP H family.</text>
</comment>
<name>A0AAN2BLY8_9GAMM</name>
<dbReference type="GO" id="GO:0005886">
    <property type="term" value="C:plasma membrane"/>
    <property type="evidence" value="ECO:0007669"/>
    <property type="project" value="UniProtKB-SubCell"/>
</dbReference>
<evidence type="ECO:0000259" key="12">
    <source>
        <dbReference type="Pfam" id="PF12019"/>
    </source>
</evidence>
<dbReference type="AlphaFoldDB" id="A0AAN2BLY8"/>
<evidence type="ECO:0000256" key="2">
    <source>
        <dbReference type="ARBA" id="ARBA00021549"/>
    </source>
</evidence>
<proteinExistence type="inferred from homology"/>
<keyword evidence="6" id="KW-0812">Transmembrane</keyword>
<dbReference type="PROSITE" id="PS00409">
    <property type="entry name" value="PROKAR_NTER_METHYL"/>
    <property type="match status" value="1"/>
</dbReference>
<organism evidence="13 14">
    <name type="scientific">Marinagarivorans cellulosilyticus</name>
    <dbReference type="NCBI Taxonomy" id="2721545"/>
    <lineage>
        <taxon>Bacteria</taxon>
        <taxon>Pseudomonadati</taxon>
        <taxon>Pseudomonadota</taxon>
        <taxon>Gammaproteobacteria</taxon>
        <taxon>Cellvibrionales</taxon>
        <taxon>Cellvibrionaceae</taxon>
        <taxon>Marinagarivorans</taxon>
    </lineage>
</organism>
<sequence>MKSYKGVTLIEMMIAIAIASILLAVAAPSFRTMIIRYNIDALVDDFTVAVTTARSEAASRGLEVRVCANEDCDATTWVDGWFVIDANDSVIQVFNNDGRYPITVTTETAATVTAITFNAAGYNRDEERYVFSACEPGGGAGDRMMRGVTVEFSGRAYQTDFAGTLQKARFDKGEGGTTGNDRSEEVNLNCN</sequence>
<evidence type="ECO:0000256" key="11">
    <source>
        <dbReference type="SAM" id="MobiDB-lite"/>
    </source>
</evidence>
<reference evidence="13 14" key="1">
    <citation type="journal article" date="2022" name="IScience">
        <title>An ultrasensitive nanofiber-based assay for enzymatic hydrolysis and deep-sea microbial degradation of cellulose.</title>
        <authorList>
            <person name="Tsudome M."/>
            <person name="Tachioka M."/>
            <person name="Miyazaki M."/>
            <person name="Uchimura K."/>
            <person name="Tsuda M."/>
            <person name="Takaki Y."/>
            <person name="Deguchi S."/>
        </authorList>
    </citation>
    <scope>NUCLEOTIDE SEQUENCE [LARGE SCALE GENOMIC DNA]</scope>
    <source>
        <strain evidence="13 14">GE09</strain>
    </source>
</reference>
<dbReference type="Gene3D" id="3.55.40.10">
    <property type="entry name" value="minor pseudopilin epsh domain"/>
    <property type="match status" value="1"/>
</dbReference>
<dbReference type="Pfam" id="PF12019">
    <property type="entry name" value="GspH"/>
    <property type="match status" value="1"/>
</dbReference>
<feature type="region of interest" description="Disordered" evidence="11">
    <location>
        <begin position="172"/>
        <end position="191"/>
    </location>
</feature>
<keyword evidence="8" id="KW-0472">Membrane</keyword>
<dbReference type="InterPro" id="IPR022346">
    <property type="entry name" value="T2SS_GspH"/>
</dbReference>
<dbReference type="InterPro" id="IPR045584">
    <property type="entry name" value="Pilin-like"/>
</dbReference>
<evidence type="ECO:0000256" key="10">
    <source>
        <dbReference type="ARBA" id="ARBA00030775"/>
    </source>
</evidence>
<keyword evidence="5" id="KW-0997">Cell inner membrane</keyword>
<dbReference type="SUPFAM" id="SSF54523">
    <property type="entry name" value="Pili subunits"/>
    <property type="match status" value="1"/>
</dbReference>
<dbReference type="Pfam" id="PF07963">
    <property type="entry name" value="N_methyl"/>
    <property type="match status" value="1"/>
</dbReference>
<gene>
    <name evidence="13" type="ORF">MARGE09_P3729</name>
</gene>
<dbReference type="GO" id="GO:0015628">
    <property type="term" value="P:protein secretion by the type II secretion system"/>
    <property type="evidence" value="ECO:0007669"/>
    <property type="project" value="InterPro"/>
</dbReference>
<keyword evidence="14" id="KW-1185">Reference proteome</keyword>
<keyword evidence="7" id="KW-1133">Transmembrane helix</keyword>
<dbReference type="KEGG" id="marq:MARGE09_P3729"/>
<dbReference type="EMBL" id="AP023086">
    <property type="protein sequence ID" value="BCD99527.1"/>
    <property type="molecule type" value="Genomic_DNA"/>
</dbReference>
<evidence type="ECO:0000256" key="9">
    <source>
        <dbReference type="ARBA" id="ARBA00025772"/>
    </source>
</evidence>